<evidence type="ECO:0000313" key="5">
    <source>
        <dbReference type="Proteomes" id="UP001597387"/>
    </source>
</evidence>
<dbReference type="InterPro" id="IPR000014">
    <property type="entry name" value="PAS"/>
</dbReference>
<protein>
    <recommendedName>
        <fullName evidence="2">histidine kinase</fullName>
        <ecNumber evidence="2">2.7.13.3</ecNumber>
    </recommendedName>
</protein>
<organism evidence="4 5">
    <name type="scientific">Paradesertivirga mongoliensis</name>
    <dbReference type="NCBI Taxonomy" id="2100740"/>
    <lineage>
        <taxon>Bacteria</taxon>
        <taxon>Pseudomonadati</taxon>
        <taxon>Bacteroidota</taxon>
        <taxon>Sphingobacteriia</taxon>
        <taxon>Sphingobacteriales</taxon>
        <taxon>Sphingobacteriaceae</taxon>
        <taxon>Paradesertivirga</taxon>
    </lineage>
</organism>
<dbReference type="EMBL" id="JBHUHZ010000001">
    <property type="protein sequence ID" value="MFD2162387.1"/>
    <property type="molecule type" value="Genomic_DNA"/>
</dbReference>
<dbReference type="CDD" id="cd00082">
    <property type="entry name" value="HisKA"/>
    <property type="match status" value="1"/>
</dbReference>
<dbReference type="InterPro" id="IPR036097">
    <property type="entry name" value="HisK_dim/P_sf"/>
</dbReference>
<comment type="catalytic activity">
    <reaction evidence="1">
        <text>ATP + protein L-histidine = ADP + protein N-phospho-L-histidine.</text>
        <dbReference type="EC" id="2.7.13.3"/>
    </reaction>
</comment>
<name>A0ABW4ZL77_9SPHI</name>
<dbReference type="EC" id="2.7.13.3" evidence="2"/>
<feature type="domain" description="PAS" evidence="3">
    <location>
        <begin position="29"/>
        <end position="95"/>
    </location>
</feature>
<gene>
    <name evidence="4" type="ORF">ACFSJU_08275</name>
</gene>
<dbReference type="InterPro" id="IPR035965">
    <property type="entry name" value="PAS-like_dom_sf"/>
</dbReference>
<reference evidence="5" key="1">
    <citation type="journal article" date="2019" name="Int. J. Syst. Evol. Microbiol.">
        <title>The Global Catalogue of Microorganisms (GCM) 10K type strain sequencing project: providing services to taxonomists for standard genome sequencing and annotation.</title>
        <authorList>
            <consortium name="The Broad Institute Genomics Platform"/>
            <consortium name="The Broad Institute Genome Sequencing Center for Infectious Disease"/>
            <person name="Wu L."/>
            <person name="Ma J."/>
        </authorList>
    </citation>
    <scope>NUCLEOTIDE SEQUENCE [LARGE SCALE GENOMIC DNA]</scope>
    <source>
        <strain evidence="5">KCTC 42217</strain>
    </source>
</reference>
<dbReference type="SUPFAM" id="SSF47384">
    <property type="entry name" value="Homodimeric domain of signal transducing histidine kinase"/>
    <property type="match status" value="1"/>
</dbReference>
<evidence type="ECO:0000313" key="4">
    <source>
        <dbReference type="EMBL" id="MFD2162387.1"/>
    </source>
</evidence>
<sequence length="236" mass="27640">MNQGNPEEKSRDELLVLLGSYVQKLEVETRYHLILDNMIEGFQLLDSEFRYLYVNNTVVNQSRYSKDQLIGYTMTERYPGIENTPMFQALQDCQEKRISKTIENEFTYPDQSKAWFRLSIQPVEEGLFVLSMDITKTKKADQKREEHIVEIEQLLFKISHQVRQPVCHILGVAQLLDQSLVGIEDFNEFSKATKESIRLLDVYTRELTEFVEKMRMNADNEDAYRLYPPGHPETGS</sequence>
<evidence type="ECO:0000256" key="1">
    <source>
        <dbReference type="ARBA" id="ARBA00000085"/>
    </source>
</evidence>
<dbReference type="Proteomes" id="UP001597387">
    <property type="component" value="Unassembled WGS sequence"/>
</dbReference>
<proteinExistence type="predicted"/>
<evidence type="ECO:0000259" key="3">
    <source>
        <dbReference type="SMART" id="SM00091"/>
    </source>
</evidence>
<dbReference type="SMART" id="SM00091">
    <property type="entry name" value="PAS"/>
    <property type="match status" value="1"/>
</dbReference>
<comment type="caution">
    <text evidence="4">The sequence shown here is derived from an EMBL/GenBank/DDBJ whole genome shotgun (WGS) entry which is preliminary data.</text>
</comment>
<accession>A0ABW4ZL77</accession>
<keyword evidence="5" id="KW-1185">Reference proteome</keyword>
<dbReference type="SUPFAM" id="SSF55785">
    <property type="entry name" value="PYP-like sensor domain (PAS domain)"/>
    <property type="match status" value="1"/>
</dbReference>
<dbReference type="NCBIfam" id="TIGR00229">
    <property type="entry name" value="sensory_box"/>
    <property type="match status" value="1"/>
</dbReference>
<dbReference type="InterPro" id="IPR013656">
    <property type="entry name" value="PAS_4"/>
</dbReference>
<evidence type="ECO:0000256" key="2">
    <source>
        <dbReference type="ARBA" id="ARBA00012438"/>
    </source>
</evidence>
<dbReference type="RefSeq" id="WP_255903714.1">
    <property type="nucleotide sequence ID" value="NZ_JAFMZO010000003.1"/>
</dbReference>
<dbReference type="InterPro" id="IPR003661">
    <property type="entry name" value="HisK_dim/P_dom"/>
</dbReference>
<dbReference type="Pfam" id="PF08448">
    <property type="entry name" value="PAS_4"/>
    <property type="match status" value="1"/>
</dbReference>
<dbReference type="Gene3D" id="3.30.450.20">
    <property type="entry name" value="PAS domain"/>
    <property type="match status" value="1"/>
</dbReference>
<dbReference type="CDD" id="cd00130">
    <property type="entry name" value="PAS"/>
    <property type="match status" value="1"/>
</dbReference>